<feature type="compositionally biased region" description="Polar residues" evidence="1">
    <location>
        <begin position="70"/>
        <end position="81"/>
    </location>
</feature>
<dbReference type="AlphaFoldDB" id="A0A2P2J8U7"/>
<proteinExistence type="predicted"/>
<evidence type="ECO:0000313" key="2">
    <source>
        <dbReference type="EMBL" id="MBW89888.1"/>
    </source>
</evidence>
<protein>
    <submittedName>
        <fullName evidence="2">Uncharacterized protein</fullName>
    </submittedName>
</protein>
<dbReference type="EMBL" id="GGEC01009405">
    <property type="protein sequence ID" value="MBW89888.1"/>
    <property type="molecule type" value="Transcribed_RNA"/>
</dbReference>
<sequence length="81" mass="9455">MIVTDKPNNRRLLLARTAALDARPSYTLSDYWPPSRDCHQSTRRLSHVSRHRCRRTEKGQTGNDVKLRRNNTCYVSRSSPE</sequence>
<organism evidence="2">
    <name type="scientific">Rhizophora mucronata</name>
    <name type="common">Asiatic mangrove</name>
    <dbReference type="NCBI Taxonomy" id="61149"/>
    <lineage>
        <taxon>Eukaryota</taxon>
        <taxon>Viridiplantae</taxon>
        <taxon>Streptophyta</taxon>
        <taxon>Embryophyta</taxon>
        <taxon>Tracheophyta</taxon>
        <taxon>Spermatophyta</taxon>
        <taxon>Magnoliopsida</taxon>
        <taxon>eudicotyledons</taxon>
        <taxon>Gunneridae</taxon>
        <taxon>Pentapetalae</taxon>
        <taxon>rosids</taxon>
        <taxon>fabids</taxon>
        <taxon>Malpighiales</taxon>
        <taxon>Rhizophoraceae</taxon>
        <taxon>Rhizophora</taxon>
    </lineage>
</organism>
<feature type="compositionally biased region" description="Basic residues" evidence="1">
    <location>
        <begin position="41"/>
        <end position="55"/>
    </location>
</feature>
<reference evidence="2" key="1">
    <citation type="submission" date="2018-02" db="EMBL/GenBank/DDBJ databases">
        <title>Rhizophora mucronata_Transcriptome.</title>
        <authorList>
            <person name="Meera S.P."/>
            <person name="Sreeshan A."/>
            <person name="Augustine A."/>
        </authorList>
    </citation>
    <scope>NUCLEOTIDE SEQUENCE</scope>
    <source>
        <tissue evidence="2">Leaf</tissue>
    </source>
</reference>
<name>A0A2P2J8U7_RHIMU</name>
<evidence type="ECO:0000256" key="1">
    <source>
        <dbReference type="SAM" id="MobiDB-lite"/>
    </source>
</evidence>
<feature type="region of interest" description="Disordered" evidence="1">
    <location>
        <begin position="35"/>
        <end position="81"/>
    </location>
</feature>
<accession>A0A2P2J8U7</accession>